<accession>A0A6F9D5T1</accession>
<dbReference type="GO" id="GO:0030833">
    <property type="term" value="P:regulation of actin filament polymerization"/>
    <property type="evidence" value="ECO:0007669"/>
    <property type="project" value="TreeGrafter"/>
</dbReference>
<reference evidence="2" key="1">
    <citation type="submission" date="2020-04" db="EMBL/GenBank/DDBJ databases">
        <authorList>
            <person name="Neveu A P."/>
        </authorList>
    </citation>
    <scope>NUCLEOTIDE SEQUENCE</scope>
    <source>
        <tissue evidence="2">Whole embryo</tissue>
    </source>
</reference>
<gene>
    <name evidence="2" type="primary">Abitram</name>
</gene>
<dbReference type="InterPro" id="IPR039169">
    <property type="entry name" value="Abitram"/>
</dbReference>
<dbReference type="GO" id="GO:0051015">
    <property type="term" value="F:actin filament binding"/>
    <property type="evidence" value="ECO:0007669"/>
    <property type="project" value="TreeGrafter"/>
</dbReference>
<dbReference type="GO" id="GO:0030425">
    <property type="term" value="C:dendrite"/>
    <property type="evidence" value="ECO:0007669"/>
    <property type="project" value="TreeGrafter"/>
</dbReference>
<dbReference type="InterPro" id="IPR011053">
    <property type="entry name" value="Single_hybrid_motif"/>
</dbReference>
<dbReference type="Gene3D" id="2.40.50.100">
    <property type="match status" value="1"/>
</dbReference>
<dbReference type="GO" id="GO:0032433">
    <property type="term" value="C:filopodium tip"/>
    <property type="evidence" value="ECO:0007669"/>
    <property type="project" value="TreeGrafter"/>
</dbReference>
<dbReference type="SUPFAM" id="SSF51230">
    <property type="entry name" value="Single hybrid motif"/>
    <property type="match status" value="1"/>
</dbReference>
<name>A0A6F9D5T1_9ASCI</name>
<dbReference type="GO" id="GO:0003785">
    <property type="term" value="F:actin monomer binding"/>
    <property type="evidence" value="ECO:0007669"/>
    <property type="project" value="TreeGrafter"/>
</dbReference>
<proteinExistence type="evidence at transcript level"/>
<evidence type="ECO:0000256" key="1">
    <source>
        <dbReference type="ARBA" id="ARBA00030786"/>
    </source>
</evidence>
<protein>
    <recommendedName>
        <fullName evidence="1">Protein Simiate</fullName>
    </recommendedName>
</protein>
<dbReference type="GO" id="GO:0048813">
    <property type="term" value="P:dendrite morphogenesis"/>
    <property type="evidence" value="ECO:0007669"/>
    <property type="project" value="TreeGrafter"/>
</dbReference>
<dbReference type="EMBL" id="LR782628">
    <property type="protein sequence ID" value="CAB3219661.1"/>
    <property type="molecule type" value="mRNA"/>
</dbReference>
<dbReference type="GO" id="GO:0051489">
    <property type="term" value="P:regulation of filopodium assembly"/>
    <property type="evidence" value="ECO:0007669"/>
    <property type="project" value="TreeGrafter"/>
</dbReference>
<evidence type="ECO:0000313" key="2">
    <source>
        <dbReference type="EMBL" id="CAB3219661.1"/>
    </source>
</evidence>
<dbReference type="GO" id="GO:0030027">
    <property type="term" value="C:lamellipodium"/>
    <property type="evidence" value="ECO:0007669"/>
    <property type="project" value="TreeGrafter"/>
</dbReference>
<dbReference type="PANTHER" id="PTHR13651">
    <property type="entry name" value="PROTEIN ABITRAM"/>
    <property type="match status" value="1"/>
</dbReference>
<sequence>MTMDDQNKDNTAPVKSLPVLCHSVVERYFVRGYKVNLPKGGILSDFCEAKSNMNDVRILRHSNRICIVTMAPTHPALRPGTTITSVSFKVTDKLDRSNNVVSGKRKRGAQWLNPSSPLCIVTCDDGAQHTVFCGIRAKLVEMNERLLSKPKLLQSKTETEGYVAIVMPKLEEANHTMDGLLTAEDYLQYRLKQETLHSVSSDKSPPTSDSNNKI</sequence>
<dbReference type="AlphaFoldDB" id="A0A6F9D5T1"/>
<dbReference type="GO" id="GO:0005634">
    <property type="term" value="C:nucleus"/>
    <property type="evidence" value="ECO:0007669"/>
    <property type="project" value="TreeGrafter"/>
</dbReference>
<organism evidence="2">
    <name type="scientific">Phallusia mammillata</name>
    <dbReference type="NCBI Taxonomy" id="59560"/>
    <lineage>
        <taxon>Eukaryota</taxon>
        <taxon>Metazoa</taxon>
        <taxon>Chordata</taxon>
        <taxon>Tunicata</taxon>
        <taxon>Ascidiacea</taxon>
        <taxon>Phlebobranchia</taxon>
        <taxon>Ascidiidae</taxon>
        <taxon>Phallusia</taxon>
    </lineage>
</organism>
<dbReference type="PANTHER" id="PTHR13651:SF0">
    <property type="entry name" value="PROTEIN ABITRAM"/>
    <property type="match status" value="1"/>
</dbReference>